<dbReference type="Gene3D" id="1.10.340.70">
    <property type="match status" value="1"/>
</dbReference>
<accession>A0A224YP72</accession>
<evidence type="ECO:0000256" key="10">
    <source>
        <dbReference type="SAM" id="MobiDB-lite"/>
    </source>
</evidence>
<protein>
    <recommendedName>
        <fullName evidence="1">RNA-directed DNA polymerase</fullName>
        <ecNumber evidence="1">2.7.7.49</ecNumber>
    </recommendedName>
</protein>
<keyword evidence="8" id="KW-0229">DNA integration</keyword>
<keyword evidence="9" id="KW-0511">Multifunctional enzyme</keyword>
<dbReference type="CDD" id="cd09274">
    <property type="entry name" value="RNase_HI_RT_Ty3"/>
    <property type="match status" value="1"/>
</dbReference>
<feature type="region of interest" description="Disordered" evidence="10">
    <location>
        <begin position="221"/>
        <end position="281"/>
    </location>
</feature>
<dbReference type="GO" id="GO:0015074">
    <property type="term" value="P:DNA integration"/>
    <property type="evidence" value="ECO:0007669"/>
    <property type="project" value="UniProtKB-KW"/>
</dbReference>
<keyword evidence="5" id="KW-0378">Hydrolase</keyword>
<evidence type="ECO:0000256" key="8">
    <source>
        <dbReference type="ARBA" id="ARBA00022908"/>
    </source>
</evidence>
<dbReference type="PROSITE" id="PS50878">
    <property type="entry name" value="RT_POL"/>
    <property type="match status" value="1"/>
</dbReference>
<evidence type="ECO:0000256" key="5">
    <source>
        <dbReference type="ARBA" id="ARBA00022759"/>
    </source>
</evidence>
<feature type="compositionally biased region" description="Polar residues" evidence="10">
    <location>
        <begin position="19"/>
        <end position="38"/>
    </location>
</feature>
<dbReference type="PANTHER" id="PTHR37984:SF5">
    <property type="entry name" value="PROTEIN NYNRIN-LIKE"/>
    <property type="match status" value="1"/>
</dbReference>
<dbReference type="GO" id="GO:0004190">
    <property type="term" value="F:aspartic-type endopeptidase activity"/>
    <property type="evidence" value="ECO:0007669"/>
    <property type="project" value="InterPro"/>
</dbReference>
<dbReference type="InterPro" id="IPR000477">
    <property type="entry name" value="RT_dom"/>
</dbReference>
<keyword evidence="6" id="KW-0460">Magnesium</keyword>
<dbReference type="Gene3D" id="3.10.10.10">
    <property type="entry name" value="HIV Type 1 Reverse Transcriptase, subunit A, domain 1"/>
    <property type="match status" value="1"/>
</dbReference>
<dbReference type="Gene3D" id="2.40.70.10">
    <property type="entry name" value="Acid Proteases"/>
    <property type="match status" value="1"/>
</dbReference>
<dbReference type="FunFam" id="3.30.70.270:FF:000026">
    <property type="entry name" value="Transposon Ty3-G Gag-Pol polyprotein"/>
    <property type="match status" value="1"/>
</dbReference>
<proteinExistence type="predicted"/>
<evidence type="ECO:0000313" key="12">
    <source>
        <dbReference type="EMBL" id="MAA19408.1"/>
    </source>
</evidence>
<evidence type="ECO:0000256" key="3">
    <source>
        <dbReference type="ARBA" id="ARBA00022695"/>
    </source>
</evidence>
<keyword evidence="2" id="KW-0808">Transferase</keyword>
<dbReference type="Gene3D" id="4.10.60.10">
    <property type="entry name" value="Zinc finger, CCHC-type"/>
    <property type="match status" value="1"/>
</dbReference>
<dbReference type="GO" id="GO:0004519">
    <property type="term" value="F:endonuclease activity"/>
    <property type="evidence" value="ECO:0007669"/>
    <property type="project" value="UniProtKB-KW"/>
</dbReference>
<feature type="domain" description="Reverse transcriptase" evidence="11">
    <location>
        <begin position="535"/>
        <end position="711"/>
    </location>
</feature>
<feature type="compositionally biased region" description="Polar residues" evidence="10">
    <location>
        <begin position="229"/>
        <end position="240"/>
    </location>
</feature>
<dbReference type="EC" id="2.7.7.49" evidence="1"/>
<dbReference type="EMBL" id="GFPF01008262">
    <property type="protein sequence ID" value="MAA19408.1"/>
    <property type="molecule type" value="Transcribed_RNA"/>
</dbReference>
<dbReference type="Pfam" id="PF00078">
    <property type="entry name" value="RVT_1"/>
    <property type="match status" value="1"/>
</dbReference>
<keyword evidence="5" id="KW-0255">Endonuclease</keyword>
<dbReference type="InterPro" id="IPR021109">
    <property type="entry name" value="Peptidase_aspartic_dom_sf"/>
</dbReference>
<dbReference type="GO" id="GO:0008270">
    <property type="term" value="F:zinc ion binding"/>
    <property type="evidence" value="ECO:0007669"/>
    <property type="project" value="InterPro"/>
</dbReference>
<evidence type="ECO:0000256" key="6">
    <source>
        <dbReference type="ARBA" id="ARBA00022842"/>
    </source>
</evidence>
<reference evidence="12" key="1">
    <citation type="journal article" date="2017" name="Parasit. Vectors">
        <title>Sialotranscriptomics of Rhipicephalus zambeziensis reveals intricate expression profiles of secretory proteins and suggests tight temporal transcriptional regulation during blood-feeding.</title>
        <authorList>
            <person name="de Castro M.H."/>
            <person name="de Klerk D."/>
            <person name="Pienaar R."/>
            <person name="Rees D.J.G."/>
            <person name="Mans B.J."/>
        </authorList>
    </citation>
    <scope>NUCLEOTIDE SEQUENCE</scope>
    <source>
        <tissue evidence="12">Salivary glands</tissue>
    </source>
</reference>
<dbReference type="Gene3D" id="3.30.70.270">
    <property type="match status" value="2"/>
</dbReference>
<dbReference type="SMART" id="SM00343">
    <property type="entry name" value="ZnF_C2HC"/>
    <property type="match status" value="2"/>
</dbReference>
<evidence type="ECO:0000259" key="11">
    <source>
        <dbReference type="PROSITE" id="PS50878"/>
    </source>
</evidence>
<dbReference type="InterPro" id="IPR001969">
    <property type="entry name" value="Aspartic_peptidase_AS"/>
</dbReference>
<dbReference type="InterPro" id="IPR050951">
    <property type="entry name" value="Retrovirus_Pol_polyprotein"/>
</dbReference>
<dbReference type="CDD" id="cd01647">
    <property type="entry name" value="RT_LTR"/>
    <property type="match status" value="1"/>
</dbReference>
<feature type="region of interest" description="Disordered" evidence="10">
    <location>
        <begin position="1"/>
        <end position="38"/>
    </location>
</feature>
<dbReference type="Pfam" id="PF17921">
    <property type="entry name" value="Integrase_H2C2"/>
    <property type="match status" value="1"/>
</dbReference>
<dbReference type="GO" id="GO:0003723">
    <property type="term" value="F:RNA binding"/>
    <property type="evidence" value="ECO:0007669"/>
    <property type="project" value="UniProtKB-KW"/>
</dbReference>
<keyword evidence="3" id="KW-0548">Nucleotidyltransferase</keyword>
<evidence type="ECO:0000256" key="4">
    <source>
        <dbReference type="ARBA" id="ARBA00022722"/>
    </source>
</evidence>
<organism evidence="12">
    <name type="scientific">Rhipicephalus zambeziensis</name>
    <dbReference type="NCBI Taxonomy" id="60191"/>
    <lineage>
        <taxon>Eukaryota</taxon>
        <taxon>Metazoa</taxon>
        <taxon>Ecdysozoa</taxon>
        <taxon>Arthropoda</taxon>
        <taxon>Chelicerata</taxon>
        <taxon>Arachnida</taxon>
        <taxon>Acari</taxon>
        <taxon>Parasitiformes</taxon>
        <taxon>Ixodida</taxon>
        <taxon>Ixodoidea</taxon>
        <taxon>Ixodidae</taxon>
        <taxon>Rhipicephalinae</taxon>
        <taxon>Rhipicephalus</taxon>
        <taxon>Rhipicephalus</taxon>
    </lineage>
</organism>
<keyword evidence="4" id="KW-0540">Nuclease</keyword>
<feature type="compositionally biased region" description="Polar residues" evidence="10">
    <location>
        <begin position="1"/>
        <end position="11"/>
    </location>
</feature>
<evidence type="ECO:0000256" key="7">
    <source>
        <dbReference type="ARBA" id="ARBA00022884"/>
    </source>
</evidence>
<dbReference type="InterPro" id="IPR041588">
    <property type="entry name" value="Integrase_H2C2"/>
</dbReference>
<dbReference type="Pfam" id="PF17919">
    <property type="entry name" value="RT_RNaseH_2"/>
    <property type="match status" value="1"/>
</dbReference>
<dbReference type="InterPro" id="IPR001878">
    <property type="entry name" value="Znf_CCHC"/>
</dbReference>
<dbReference type="InterPro" id="IPR043128">
    <property type="entry name" value="Rev_trsase/Diguanyl_cyclase"/>
</dbReference>
<dbReference type="SUPFAM" id="SSF50630">
    <property type="entry name" value="Acid proteases"/>
    <property type="match status" value="1"/>
</dbReference>
<dbReference type="GO" id="GO:0006508">
    <property type="term" value="P:proteolysis"/>
    <property type="evidence" value="ECO:0007669"/>
    <property type="project" value="InterPro"/>
</dbReference>
<evidence type="ECO:0000256" key="9">
    <source>
        <dbReference type="ARBA" id="ARBA00023268"/>
    </source>
</evidence>
<dbReference type="SUPFAM" id="SSF56672">
    <property type="entry name" value="DNA/RNA polymerases"/>
    <property type="match status" value="1"/>
</dbReference>
<evidence type="ECO:0000256" key="1">
    <source>
        <dbReference type="ARBA" id="ARBA00012493"/>
    </source>
</evidence>
<dbReference type="InterPro" id="IPR041577">
    <property type="entry name" value="RT_RNaseH_2"/>
</dbReference>
<dbReference type="PROSITE" id="PS00141">
    <property type="entry name" value="ASP_PROTEASE"/>
    <property type="match status" value="1"/>
</dbReference>
<evidence type="ECO:0000256" key="2">
    <source>
        <dbReference type="ARBA" id="ARBA00022679"/>
    </source>
</evidence>
<dbReference type="FunFam" id="1.10.340.70:FF:000003">
    <property type="entry name" value="Protein CBG25708"/>
    <property type="match status" value="1"/>
</dbReference>
<dbReference type="AlphaFoldDB" id="A0A224YP72"/>
<name>A0A224YP72_9ACAR</name>
<dbReference type="PANTHER" id="PTHR37984">
    <property type="entry name" value="PROTEIN CBG26694"/>
    <property type="match status" value="1"/>
</dbReference>
<dbReference type="InterPro" id="IPR043502">
    <property type="entry name" value="DNA/RNA_pol_sf"/>
</dbReference>
<keyword evidence="7" id="KW-0694">RNA-binding</keyword>
<sequence>MLAGTSDSPTHTGDCDSSVPHSSSMTSAIPPSPFLQTPGTPPVPWAKWRRVFQAYVDVAAGDTARPALKSLLLNALGVEGLDVYWKNAQEQAESGDGTRDEGTQDEYVAALTLLENHFKAPSNEVLERHYFKMRKQIPGESVTDYVSALQTMASKCNFGASANTMVRDQLFSGITAPHVRRRLLQLGPTLTLQQAIQIAKEEERTELEMHEFANAQVDKIEFHPGPQDGRQNTSTSTYPKQKNHGRRPPRPNSGGSQHGRGHHDARPPPSSNFPSHQDGPYRPESGVCYRCGSSQHYANFPNCPARNRICSACGKRGHFRGVCRSSNVRTSQQNVAQVQDTAVTNTVTILNVDERSSHPSPLKISVQVGQVNIPFLVDTGATVSLLNLEDFKHYFQGTRLLDSYIVLQDYSKKCIPNVGYFSTNVRYNDTTAAVTFYVTKEGSSLLYLDAIRSLHITIDGATLSCSQVSSTENRRIPSNAPSEFHHLFTQELGLVKGYMHEVKRRPGIQPVAAKLRRLPFLLQQQVSDELSRLEKSGVIERVSASDWVSPLVVVKKKNGSLRLCVDLREPNKAIVVDGFPLPHIEELLQQLTGAVYFSKLDLASAYHQVNLSEPSRDLTTFVTHDGLFRFRRVCFGLASAPAVFQKMMSDILKDCSGVLCYLDDILVWGRTRAEHDANLQVVLSRISNTGMKLNDKCVFAVQQIQFLGHNVSARGLSPLESKVHAIVNAPAPADCKSLHSFLGLAGYYSKFIPHYADVVEPLRSMLRKGQTFNWSNEANSAFNIIKEVLAANPVIQLFDEKLPIVITTDASNIGLGAVFQQRKGDQLVTIAFASRTLSPAERRYSAGEREALACLFACEKWHVYLWGRHFTLRTDHQALVTLLSAGSEGRRPLRISRWCARLLYYNFTVQYCKGSHNVVADALSRLPLQLPVSPELEEEIISLVTPCITKPELQAATAADTTLQQVLPYIANGWPEKKSLPPELLPYFAVRTELSCVDNLIFRADRISIPTTMCDRLVQLAHESHPGIVRTKQRLRERYWWPGLDSQVERAVRNCIVCQTADKSAKPVFYKIFSTLCAKLSCAPKHFTSLLVLPYTKVSVPCNCIISIHRTTIVYCGASSV</sequence>
<dbReference type="GO" id="GO:0003964">
    <property type="term" value="F:RNA-directed DNA polymerase activity"/>
    <property type="evidence" value="ECO:0007669"/>
    <property type="project" value="UniProtKB-EC"/>
</dbReference>